<evidence type="ECO:0000313" key="2">
    <source>
        <dbReference type="EMBL" id="OBP83085.1"/>
    </source>
</evidence>
<feature type="chain" id="PRO_5009827348" evidence="1">
    <location>
        <begin position="36"/>
        <end position="426"/>
    </location>
</feature>
<dbReference type="GO" id="GO:0016788">
    <property type="term" value="F:hydrolase activity, acting on ester bonds"/>
    <property type="evidence" value="ECO:0007669"/>
    <property type="project" value="InterPro"/>
</dbReference>
<dbReference type="InterPro" id="IPR001087">
    <property type="entry name" value="GDSL"/>
</dbReference>
<dbReference type="InterPro" id="IPR053140">
    <property type="entry name" value="GDSL_Rv0518-like"/>
</dbReference>
<dbReference type="PANTHER" id="PTHR43784">
    <property type="entry name" value="GDSL-LIKE LIPASE/ACYLHYDROLASE, PUTATIVE (AFU_ORTHOLOGUE AFUA_2G00820)-RELATED"/>
    <property type="match status" value="1"/>
</dbReference>
<accession>A0A1A5JUV0</accession>
<sequence length="426" mass="45164">MTLPIRRTTVALLATRLTLGALALAASSMVSPAIANEKQDWVGTWTASPQPTWGTDFALPVKMVPKLENQTIRQTVRTSVGGRRFRIVLSNEYSNVPIQIGEIRAARAGEDSKITAGTDRAVTFGGQAKATVPAGAPLVSDPVELPLDALSRLSISVYLPQPTPIATFHWDGKQTAYIGDGNQTASETIAAAQTTDARTLVSEILVDAPANNGAVIAIGDSITDGNGATLDADNRWPDVLAERLVSKQVSVLNAGISGARLLDDAMGVKASARFNRDVLAQPGVKAVILLIGINDISWPGTPFAPEKSLPSLAALTTGYLQLAAQAHAHNLIIVGGTLTPFEGALSGTPLDAYYTPEKEALRQKVNNWIRTSGAFDAVVDFDLLLRDPLHPTRLLPEFDSGDHLHPGDKGNRAMAEAIDLGQLIKN</sequence>
<dbReference type="AlphaFoldDB" id="A0A1A5JUV0"/>
<dbReference type="OrthoDB" id="1828825at2"/>
<dbReference type="SUPFAM" id="SSF52266">
    <property type="entry name" value="SGNH hydrolase"/>
    <property type="match status" value="1"/>
</dbReference>
<comment type="caution">
    <text evidence="2">The sequence shown here is derived from an EMBL/GenBank/DDBJ whole genome shotgun (WGS) entry which is preliminary data.</text>
</comment>
<dbReference type="RefSeq" id="WP_010912169.1">
    <property type="nucleotide sequence ID" value="NZ_LZTH01000011.1"/>
</dbReference>
<dbReference type="GeneID" id="66681413"/>
<evidence type="ECO:0000256" key="1">
    <source>
        <dbReference type="SAM" id="SignalP"/>
    </source>
</evidence>
<dbReference type="PANTHER" id="PTHR43784:SF2">
    <property type="entry name" value="GDSL-LIKE LIPASE_ACYLHYDROLASE, PUTATIVE (AFU_ORTHOLOGUE AFUA_2G00820)-RELATED"/>
    <property type="match status" value="1"/>
</dbReference>
<proteinExistence type="predicted"/>
<dbReference type="Gene3D" id="3.40.50.1110">
    <property type="entry name" value="SGNH hydrolase"/>
    <property type="match status" value="1"/>
</dbReference>
<organism evidence="2 3">
    <name type="scientific">Rhizobium loti</name>
    <name type="common">Mesorhizobium loti</name>
    <dbReference type="NCBI Taxonomy" id="381"/>
    <lineage>
        <taxon>Bacteria</taxon>
        <taxon>Pseudomonadati</taxon>
        <taxon>Pseudomonadota</taxon>
        <taxon>Alphaproteobacteria</taxon>
        <taxon>Hyphomicrobiales</taxon>
        <taxon>Phyllobacteriaceae</taxon>
        <taxon>Mesorhizobium</taxon>
    </lineage>
</organism>
<dbReference type="EMBL" id="LZTJ01000001">
    <property type="protein sequence ID" value="OBP83085.1"/>
    <property type="molecule type" value="Genomic_DNA"/>
</dbReference>
<dbReference type="InterPro" id="IPR036514">
    <property type="entry name" value="SGNH_hydro_sf"/>
</dbReference>
<gene>
    <name evidence="2" type="ORF">BAE39_06125</name>
</gene>
<protein>
    <submittedName>
        <fullName evidence="2">Lipase</fullName>
    </submittedName>
</protein>
<feature type="signal peptide" evidence="1">
    <location>
        <begin position="1"/>
        <end position="35"/>
    </location>
</feature>
<reference evidence="3" key="1">
    <citation type="submission" date="2016-06" db="EMBL/GenBank/DDBJ databases">
        <title>NZP2037 Pacbio-Illumina hybrid assembly.</title>
        <authorList>
            <person name="Ramsay J.P."/>
        </authorList>
    </citation>
    <scope>NUCLEOTIDE SEQUENCE [LARGE SCALE GENOMIC DNA]</scope>
    <source>
        <strain evidence="3">R7ANS::ICEMlSym2042</strain>
    </source>
</reference>
<dbReference type="CDD" id="cd01830">
    <property type="entry name" value="XynE_like"/>
    <property type="match status" value="1"/>
</dbReference>
<keyword evidence="1" id="KW-0732">Signal</keyword>
<dbReference type="Proteomes" id="UP000093748">
    <property type="component" value="Unassembled WGS sequence"/>
</dbReference>
<dbReference type="Pfam" id="PF00657">
    <property type="entry name" value="Lipase_GDSL"/>
    <property type="match status" value="1"/>
</dbReference>
<evidence type="ECO:0000313" key="3">
    <source>
        <dbReference type="Proteomes" id="UP000093748"/>
    </source>
</evidence>
<name>A0A1A5JUV0_RHILI</name>